<evidence type="ECO:0000256" key="1">
    <source>
        <dbReference type="RuleBase" id="RU003513"/>
    </source>
</evidence>
<dbReference type="InterPro" id="IPR003331">
    <property type="entry name" value="UDP_GlcNAc_Epimerase_2_dom"/>
</dbReference>
<dbReference type="Gene3D" id="3.40.50.2000">
    <property type="entry name" value="Glycogen Phosphorylase B"/>
    <property type="match status" value="2"/>
</dbReference>
<dbReference type="EC" id="5.1.3.14" evidence="3"/>
<keyword evidence="1 3" id="KW-0413">Isomerase</keyword>
<evidence type="ECO:0000313" key="3">
    <source>
        <dbReference type="EMBL" id="CAA9445822.1"/>
    </source>
</evidence>
<name>A0A6J4QNG7_9ACTN</name>
<reference evidence="3" key="1">
    <citation type="submission" date="2020-02" db="EMBL/GenBank/DDBJ databases">
        <authorList>
            <person name="Meier V. D."/>
        </authorList>
    </citation>
    <scope>NUCLEOTIDE SEQUENCE</scope>
    <source>
        <strain evidence="3">AVDCRST_MAG28</strain>
    </source>
</reference>
<dbReference type="PANTHER" id="PTHR43174">
    <property type="entry name" value="UDP-N-ACETYLGLUCOSAMINE 2-EPIMERASE"/>
    <property type="match status" value="1"/>
</dbReference>
<dbReference type="SUPFAM" id="SSF53756">
    <property type="entry name" value="UDP-Glycosyltransferase/glycogen phosphorylase"/>
    <property type="match status" value="1"/>
</dbReference>
<sequence>MTRVLLVAGARPNFVKVAPVLRALGAYPKFETKLVHTGQHYDDAMSKVFFEELGLPDPDIHLSAGPGTQARQTAKVMVAFEEVVAAQSPDLVVVAGDVNSTLACSLVVSKAVVPLAHVEAGLRSHDRSMPEEVNRLVTDSLAQILFTTSSDANENLLREGHPLESIHLVGNTMIDTLSKHEAAARKRAIRAELGLPPGGYLLVTLHRPANVDGPEKLRAILRALAEAPLPVVFPLHPRTEKTARDAGLSNLLDKAGATRPLGYLDFLSLQMSAAVVLTDSGGVQEETTALGVACLTLRENTERPVTISHGTNRIIGANPARILPEVNRVLEEPPSPRERPPMWDGRAGERIAAVLDRLF</sequence>
<dbReference type="InterPro" id="IPR029767">
    <property type="entry name" value="WecB-like"/>
</dbReference>
<dbReference type="CDD" id="cd03786">
    <property type="entry name" value="GTB_UDP-GlcNAc_2-Epimerase"/>
    <property type="match status" value="1"/>
</dbReference>
<proteinExistence type="inferred from homology"/>
<dbReference type="Pfam" id="PF02350">
    <property type="entry name" value="Epimerase_2"/>
    <property type="match status" value="1"/>
</dbReference>
<organism evidence="3">
    <name type="scientific">uncultured Rubrobacteraceae bacterium</name>
    <dbReference type="NCBI Taxonomy" id="349277"/>
    <lineage>
        <taxon>Bacteria</taxon>
        <taxon>Bacillati</taxon>
        <taxon>Actinomycetota</taxon>
        <taxon>Rubrobacteria</taxon>
        <taxon>Rubrobacterales</taxon>
        <taxon>Rubrobacteraceae</taxon>
        <taxon>environmental samples</taxon>
    </lineage>
</organism>
<protein>
    <submittedName>
        <fullName evidence="3">UDP-N-acetylglucosamine 2-epimerase</fullName>
        <ecNumber evidence="3">5.1.3.14</ecNumber>
    </submittedName>
</protein>
<gene>
    <name evidence="3" type="ORF">AVDCRST_MAG28-834</name>
</gene>
<dbReference type="AlphaFoldDB" id="A0A6J4QNG7"/>
<accession>A0A6J4QNG7</accession>
<comment type="similarity">
    <text evidence="1">Belongs to the UDP-N-acetylglucosamine 2-epimerase family.</text>
</comment>
<dbReference type="NCBIfam" id="TIGR00236">
    <property type="entry name" value="wecB"/>
    <property type="match status" value="1"/>
</dbReference>
<dbReference type="EMBL" id="CADCVE010000020">
    <property type="protein sequence ID" value="CAA9445822.1"/>
    <property type="molecule type" value="Genomic_DNA"/>
</dbReference>
<dbReference type="PANTHER" id="PTHR43174:SF1">
    <property type="entry name" value="UDP-N-ACETYLGLUCOSAMINE 2-EPIMERASE"/>
    <property type="match status" value="1"/>
</dbReference>
<feature type="domain" description="UDP-N-acetylglucosamine 2-epimerase" evidence="2">
    <location>
        <begin position="23"/>
        <end position="355"/>
    </location>
</feature>
<dbReference type="GO" id="GO:0008761">
    <property type="term" value="F:UDP-N-acetylglucosamine 2-epimerase activity"/>
    <property type="evidence" value="ECO:0007669"/>
    <property type="project" value="UniProtKB-EC"/>
</dbReference>
<evidence type="ECO:0000259" key="2">
    <source>
        <dbReference type="Pfam" id="PF02350"/>
    </source>
</evidence>